<evidence type="ECO:0000313" key="15">
    <source>
        <dbReference type="Proteomes" id="UP001301140"/>
    </source>
</evidence>
<gene>
    <name evidence="14" type="ORF">PZ740_09310</name>
</gene>
<dbReference type="Pfam" id="PF07536">
    <property type="entry name" value="HWE_HK"/>
    <property type="match status" value="1"/>
</dbReference>
<keyword evidence="7" id="KW-0677">Repeat</keyword>
<dbReference type="InterPro" id="IPR011102">
    <property type="entry name" value="Sig_transdc_His_kinase_HWE"/>
</dbReference>
<reference evidence="14 15" key="1">
    <citation type="submission" date="2023-03" db="EMBL/GenBank/DDBJ databases">
        <title>YIM 152171 draft genome.</title>
        <authorList>
            <person name="Yang Z."/>
        </authorList>
    </citation>
    <scope>NUCLEOTIDE SEQUENCE [LARGE SCALE GENOMIC DNA]</scope>
    <source>
        <strain evidence="14 15">YIM 152171</strain>
    </source>
</reference>
<keyword evidence="11" id="KW-0843">Virulence</keyword>
<evidence type="ECO:0000256" key="4">
    <source>
        <dbReference type="ARBA" id="ARBA00022630"/>
    </source>
</evidence>
<accession>A0AAP3XRE0</accession>
<dbReference type="InterPro" id="IPR036890">
    <property type="entry name" value="HATPase_C_sf"/>
</dbReference>
<evidence type="ECO:0000256" key="5">
    <source>
        <dbReference type="ARBA" id="ARBA00022643"/>
    </source>
</evidence>
<dbReference type="PANTHER" id="PTHR41523:SF8">
    <property type="entry name" value="ETHYLENE RESPONSE SENSOR PROTEIN"/>
    <property type="match status" value="1"/>
</dbReference>
<evidence type="ECO:0000256" key="10">
    <source>
        <dbReference type="ARBA" id="ARBA00022840"/>
    </source>
</evidence>
<protein>
    <recommendedName>
        <fullName evidence="2">histidine kinase</fullName>
        <ecNumber evidence="2">2.7.13.3</ecNumber>
    </recommendedName>
</protein>
<keyword evidence="12" id="KW-1133">Transmembrane helix</keyword>
<evidence type="ECO:0000256" key="11">
    <source>
        <dbReference type="ARBA" id="ARBA00023026"/>
    </source>
</evidence>
<evidence type="ECO:0000256" key="2">
    <source>
        <dbReference type="ARBA" id="ARBA00012438"/>
    </source>
</evidence>
<organism evidence="14 15">
    <name type="scientific">Marinimicrococcus flavescens</name>
    <dbReference type="NCBI Taxonomy" id="3031815"/>
    <lineage>
        <taxon>Bacteria</taxon>
        <taxon>Pseudomonadati</taxon>
        <taxon>Pseudomonadota</taxon>
        <taxon>Alphaproteobacteria</taxon>
        <taxon>Geminicoccales</taxon>
        <taxon>Geminicoccaceae</taxon>
        <taxon>Marinimicrococcus</taxon>
    </lineage>
</organism>
<evidence type="ECO:0000256" key="6">
    <source>
        <dbReference type="ARBA" id="ARBA00022679"/>
    </source>
</evidence>
<keyword evidence="4" id="KW-0285">Flavoprotein</keyword>
<dbReference type="PROSITE" id="PS50113">
    <property type="entry name" value="PAC"/>
    <property type="match status" value="1"/>
</dbReference>
<sequence>MQAAPDQSTRSQRTPAAPAMRRRLYLVAIAAVAAVPILLFAAALGYNQASRERSNLEERVWRTTRDAAMEIDQTLGRHVAALEAISAFVAPDGSDLEELQQGAAARLRNQYGWKRLRLVDARTMKVVASVGEPAGEMHARVAEQIAQVVRSGRPLATVLPRELGDAVPRVVIRAPVLHDGRIDMVLTAEIDSRVLGDVLRRVAPGAQWTVAAIDPAFRIGGRNRAEEEFVGTAITSSLRERVERSVESFFFSLNKEGERVYTLFIRSQGTGWTVAIGAPAAVVEQPLFWSNLTMLGAGGGTVLIAGLLAFFLVGNFERRQHAEEELHALAAQAATEWRISEIARNFPGVIYRRVLHPDGRVSYPFASSGVESLLGISVDELRGPLSMTDLSRVLQGDHLARWRDALDRSARELTPFKVEAPIHTRGGVRWLRSMAVPHRQEDGSIAWDGVVLDITEERRADEQRRLLMAELDHRVRNILAVVSAIASASLPDAGTAETFRGRLRALAHAHGLLAETGWEGASLEKLLEAELAPYRLGADDRRITLEGEPVSLKPAAAQSLALAIHELATNAAKHGALSVACGEVRLAWGLDLAAADPELCIRWMESGGPPVHAPGRRGFGHRLVEESIRHALGGHAALEFPEGGLRCTIKMPAGHAVPAI</sequence>
<dbReference type="GO" id="GO:0004673">
    <property type="term" value="F:protein histidine kinase activity"/>
    <property type="evidence" value="ECO:0007669"/>
    <property type="project" value="UniProtKB-EC"/>
</dbReference>
<dbReference type="InterPro" id="IPR035965">
    <property type="entry name" value="PAS-like_dom_sf"/>
</dbReference>
<evidence type="ECO:0000313" key="14">
    <source>
        <dbReference type="EMBL" id="MDF1586581.1"/>
    </source>
</evidence>
<comment type="caution">
    <text evidence="14">The sequence shown here is derived from an EMBL/GenBank/DDBJ whole genome shotgun (WGS) entry which is preliminary data.</text>
</comment>
<dbReference type="EMBL" id="JARGEQ010000091">
    <property type="protein sequence ID" value="MDF1586581.1"/>
    <property type="molecule type" value="Genomic_DNA"/>
</dbReference>
<dbReference type="Proteomes" id="UP001301140">
    <property type="component" value="Unassembled WGS sequence"/>
</dbReference>
<keyword evidence="3" id="KW-0597">Phosphoprotein</keyword>
<dbReference type="PANTHER" id="PTHR41523">
    <property type="entry name" value="TWO-COMPONENT SYSTEM SENSOR PROTEIN"/>
    <property type="match status" value="1"/>
</dbReference>
<dbReference type="GO" id="GO:0005524">
    <property type="term" value="F:ATP binding"/>
    <property type="evidence" value="ECO:0007669"/>
    <property type="project" value="UniProtKB-KW"/>
</dbReference>
<name>A0AAP3XRE0_9PROT</name>
<keyword evidence="10" id="KW-0067">ATP-binding</keyword>
<proteinExistence type="predicted"/>
<evidence type="ECO:0000256" key="3">
    <source>
        <dbReference type="ARBA" id="ARBA00022553"/>
    </source>
</evidence>
<evidence type="ECO:0000256" key="7">
    <source>
        <dbReference type="ARBA" id="ARBA00022737"/>
    </source>
</evidence>
<evidence type="ECO:0000256" key="1">
    <source>
        <dbReference type="ARBA" id="ARBA00000085"/>
    </source>
</evidence>
<keyword evidence="15" id="KW-1185">Reference proteome</keyword>
<dbReference type="Pfam" id="PF08447">
    <property type="entry name" value="PAS_3"/>
    <property type="match status" value="1"/>
</dbReference>
<dbReference type="AlphaFoldDB" id="A0AAP3XRE0"/>
<dbReference type="EC" id="2.7.13.3" evidence="2"/>
<keyword evidence="9 14" id="KW-0418">Kinase</keyword>
<evidence type="ECO:0000259" key="13">
    <source>
        <dbReference type="PROSITE" id="PS50113"/>
    </source>
</evidence>
<dbReference type="SMART" id="SM00911">
    <property type="entry name" value="HWE_HK"/>
    <property type="match status" value="1"/>
</dbReference>
<keyword evidence="12" id="KW-0472">Membrane</keyword>
<keyword evidence="6" id="KW-0808">Transferase</keyword>
<dbReference type="SUPFAM" id="SSF55785">
    <property type="entry name" value="PYP-like sensor domain (PAS domain)"/>
    <property type="match status" value="1"/>
</dbReference>
<keyword evidence="5" id="KW-0288">FMN</keyword>
<evidence type="ECO:0000256" key="8">
    <source>
        <dbReference type="ARBA" id="ARBA00022741"/>
    </source>
</evidence>
<dbReference type="CDD" id="cd00130">
    <property type="entry name" value="PAS"/>
    <property type="match status" value="1"/>
</dbReference>
<dbReference type="Gene3D" id="3.30.565.10">
    <property type="entry name" value="Histidine kinase-like ATPase, C-terminal domain"/>
    <property type="match status" value="1"/>
</dbReference>
<dbReference type="InterPro" id="IPR013655">
    <property type="entry name" value="PAS_fold_3"/>
</dbReference>
<dbReference type="InterPro" id="IPR000014">
    <property type="entry name" value="PAS"/>
</dbReference>
<dbReference type="InterPro" id="IPR000700">
    <property type="entry name" value="PAS-assoc_C"/>
</dbReference>
<comment type="catalytic activity">
    <reaction evidence="1">
        <text>ATP + protein L-histidine = ADP + protein N-phospho-L-histidine.</text>
        <dbReference type="EC" id="2.7.13.3"/>
    </reaction>
</comment>
<dbReference type="RefSeq" id="WP_327788996.1">
    <property type="nucleotide sequence ID" value="NZ_JARGEQ010000091.1"/>
</dbReference>
<evidence type="ECO:0000256" key="12">
    <source>
        <dbReference type="SAM" id="Phobius"/>
    </source>
</evidence>
<dbReference type="Gene3D" id="3.30.450.20">
    <property type="entry name" value="PAS domain"/>
    <property type="match status" value="1"/>
</dbReference>
<keyword evidence="8" id="KW-0547">Nucleotide-binding</keyword>
<evidence type="ECO:0000256" key="9">
    <source>
        <dbReference type="ARBA" id="ARBA00022777"/>
    </source>
</evidence>
<feature type="transmembrane region" description="Helical" evidence="12">
    <location>
        <begin position="24"/>
        <end position="46"/>
    </location>
</feature>
<feature type="domain" description="PAC" evidence="13">
    <location>
        <begin position="412"/>
        <end position="466"/>
    </location>
</feature>
<keyword evidence="12" id="KW-0812">Transmembrane</keyword>